<dbReference type="Proteomes" id="UP001165205">
    <property type="component" value="Unassembled WGS sequence"/>
</dbReference>
<sequence length="86" mass="9892">MSGFLSSHSLQTPKEYYSSFNANSNLQEKFHNIDDEGQFRAYLGYLQDVQTRNFMLDFGNDDAWCAVDLEEEDIATLLRGVVCDQK</sequence>
<proteinExistence type="predicted"/>
<evidence type="ECO:0000313" key="2">
    <source>
        <dbReference type="Proteomes" id="UP001165205"/>
    </source>
</evidence>
<comment type="caution">
    <text evidence="1">The sequence shown here is derived from an EMBL/GenBank/DDBJ whole genome shotgun (WGS) entry which is preliminary data.</text>
</comment>
<gene>
    <name evidence="1" type="ORF">Aory04_000457300</name>
</gene>
<accession>A0AAN4YED5</accession>
<dbReference type="AlphaFoldDB" id="A0AAN4YED5"/>
<organism evidence="1 2">
    <name type="scientific">Aspergillus oryzae</name>
    <name type="common">Yellow koji mold</name>
    <dbReference type="NCBI Taxonomy" id="5062"/>
    <lineage>
        <taxon>Eukaryota</taxon>
        <taxon>Fungi</taxon>
        <taxon>Dikarya</taxon>
        <taxon>Ascomycota</taxon>
        <taxon>Pezizomycotina</taxon>
        <taxon>Eurotiomycetes</taxon>
        <taxon>Eurotiomycetidae</taxon>
        <taxon>Eurotiales</taxon>
        <taxon>Aspergillaceae</taxon>
        <taxon>Aspergillus</taxon>
        <taxon>Aspergillus subgen. Circumdati</taxon>
    </lineage>
</organism>
<evidence type="ECO:0000313" key="1">
    <source>
        <dbReference type="EMBL" id="GMG28079.1"/>
    </source>
</evidence>
<protein>
    <submittedName>
        <fullName evidence="1">Unnamed protein product</fullName>
    </submittedName>
</protein>
<dbReference type="EMBL" id="BSYA01000041">
    <property type="protein sequence ID" value="GMG28079.1"/>
    <property type="molecule type" value="Genomic_DNA"/>
</dbReference>
<name>A0AAN4YED5_ASPOZ</name>
<reference evidence="1" key="1">
    <citation type="submission" date="2023-04" db="EMBL/GenBank/DDBJ databases">
        <title>Aspergillus oryzae NBRC 4228.</title>
        <authorList>
            <person name="Ichikawa N."/>
            <person name="Sato H."/>
            <person name="Tonouchi N."/>
        </authorList>
    </citation>
    <scope>NUCLEOTIDE SEQUENCE</scope>
    <source>
        <strain evidence="1">NBRC 4228</strain>
    </source>
</reference>